<proteinExistence type="predicted"/>
<feature type="signal peptide" evidence="2">
    <location>
        <begin position="1"/>
        <end position="17"/>
    </location>
</feature>
<feature type="chain" id="PRO_5011756833" description="Translation initiation factor 2" evidence="2">
    <location>
        <begin position="18"/>
        <end position="175"/>
    </location>
</feature>
<dbReference type="AlphaFoldDB" id="A0A1I5KX50"/>
<evidence type="ECO:0008006" key="5">
    <source>
        <dbReference type="Google" id="ProtNLM"/>
    </source>
</evidence>
<feature type="region of interest" description="Disordered" evidence="1">
    <location>
        <begin position="52"/>
        <end position="102"/>
    </location>
</feature>
<reference evidence="4" key="1">
    <citation type="submission" date="2016-10" db="EMBL/GenBank/DDBJ databases">
        <authorList>
            <person name="Varghese N."/>
            <person name="Submissions S."/>
        </authorList>
    </citation>
    <scope>NUCLEOTIDE SEQUENCE [LARGE SCALE GENOMIC DNA]</scope>
    <source>
        <strain evidence="4">DSM 17834</strain>
    </source>
</reference>
<dbReference type="STRING" id="289003.SAMN05216190_102131"/>
<feature type="compositionally biased region" description="Basic and acidic residues" evidence="1">
    <location>
        <begin position="83"/>
        <end position="92"/>
    </location>
</feature>
<keyword evidence="4" id="KW-1185">Reference proteome</keyword>
<evidence type="ECO:0000313" key="3">
    <source>
        <dbReference type="EMBL" id="SFO89700.1"/>
    </source>
</evidence>
<name>A0A1I5KX50_9PSED</name>
<keyword evidence="2" id="KW-0732">Signal</keyword>
<evidence type="ECO:0000313" key="4">
    <source>
        <dbReference type="Proteomes" id="UP000198784"/>
    </source>
</evidence>
<accession>A0A1I5KX50</accession>
<dbReference type="Proteomes" id="UP000198784">
    <property type="component" value="Unassembled WGS sequence"/>
</dbReference>
<evidence type="ECO:0000256" key="1">
    <source>
        <dbReference type="SAM" id="MobiDB-lite"/>
    </source>
</evidence>
<dbReference type="OrthoDB" id="7033497at2"/>
<evidence type="ECO:0000256" key="2">
    <source>
        <dbReference type="SAM" id="SignalP"/>
    </source>
</evidence>
<dbReference type="PROSITE" id="PS51257">
    <property type="entry name" value="PROKAR_LIPOPROTEIN"/>
    <property type="match status" value="1"/>
</dbReference>
<sequence>MISFRCFFVCLPLLALAACDNDPAPPIVPVEPPKPRVPAPAVPVAPAPVVAPAVKPPAAPPAKQANEPAKPDPLPKTVASKPVVKEAPKANEPKAPVPAPRLELDLSLPTELLEPSESVESFSELPSTLLPPLFDEQNPAVSPFQLQGKLITNERGDQDYWESLEGAELQFEFKR</sequence>
<organism evidence="3 4">
    <name type="scientific">Pseudomonas borbori</name>
    <dbReference type="NCBI Taxonomy" id="289003"/>
    <lineage>
        <taxon>Bacteria</taxon>
        <taxon>Pseudomonadati</taxon>
        <taxon>Pseudomonadota</taxon>
        <taxon>Gammaproteobacteria</taxon>
        <taxon>Pseudomonadales</taxon>
        <taxon>Pseudomonadaceae</taxon>
        <taxon>Pseudomonas</taxon>
    </lineage>
</organism>
<gene>
    <name evidence="3" type="ORF">SAMN05216190_102131</name>
</gene>
<protein>
    <recommendedName>
        <fullName evidence="5">Translation initiation factor 2</fullName>
    </recommendedName>
</protein>
<dbReference type="EMBL" id="FOWX01000002">
    <property type="protein sequence ID" value="SFO89700.1"/>
    <property type="molecule type" value="Genomic_DNA"/>
</dbReference>